<feature type="compositionally biased region" description="Basic and acidic residues" evidence="6">
    <location>
        <begin position="383"/>
        <end position="399"/>
    </location>
</feature>
<dbReference type="AlphaFoldDB" id="M4V4Z2"/>
<dbReference type="Pfam" id="PF17820">
    <property type="entry name" value="PDZ_6"/>
    <property type="match status" value="1"/>
</dbReference>
<feature type="domain" description="PDZ" evidence="7">
    <location>
        <begin position="88"/>
        <end position="156"/>
    </location>
</feature>
<dbReference type="Proteomes" id="UP000012040">
    <property type="component" value="Chromosome"/>
</dbReference>
<dbReference type="SUPFAM" id="SSF52096">
    <property type="entry name" value="ClpP/crotonase"/>
    <property type="match status" value="1"/>
</dbReference>
<dbReference type="InterPro" id="IPR036034">
    <property type="entry name" value="PDZ_sf"/>
</dbReference>
<dbReference type="EMBL" id="CP003537">
    <property type="protein sequence ID" value="AGH94407.1"/>
    <property type="molecule type" value="Genomic_DNA"/>
</dbReference>
<accession>M4V4Z2</accession>
<dbReference type="Pfam" id="PF22694">
    <property type="entry name" value="CtpB_N-like"/>
    <property type="match status" value="1"/>
</dbReference>
<dbReference type="CDD" id="cd07560">
    <property type="entry name" value="Peptidase_S41_CPP"/>
    <property type="match status" value="1"/>
</dbReference>
<dbReference type="SMART" id="SM00228">
    <property type="entry name" value="PDZ"/>
    <property type="match status" value="1"/>
</dbReference>
<dbReference type="Gene3D" id="2.30.42.10">
    <property type="match status" value="1"/>
</dbReference>
<dbReference type="GO" id="GO:0008236">
    <property type="term" value="F:serine-type peptidase activity"/>
    <property type="evidence" value="ECO:0007669"/>
    <property type="project" value="UniProtKB-KW"/>
</dbReference>
<dbReference type="PROSITE" id="PS50106">
    <property type="entry name" value="PDZ"/>
    <property type="match status" value="1"/>
</dbReference>
<evidence type="ECO:0000256" key="6">
    <source>
        <dbReference type="SAM" id="MobiDB-lite"/>
    </source>
</evidence>
<dbReference type="GO" id="GO:0004175">
    <property type="term" value="F:endopeptidase activity"/>
    <property type="evidence" value="ECO:0007669"/>
    <property type="project" value="TreeGrafter"/>
</dbReference>
<evidence type="ECO:0000256" key="2">
    <source>
        <dbReference type="ARBA" id="ARBA00022670"/>
    </source>
</evidence>
<reference evidence="8 9" key="1">
    <citation type="journal article" date="2013" name="ISME J.">
        <title>By their genes ye shall know them: genomic signatures of predatory bacteria.</title>
        <authorList>
            <person name="Pasternak Z."/>
            <person name="Pietrokovski S."/>
            <person name="Rotem O."/>
            <person name="Gophna U."/>
            <person name="Lurie-Weinberger M.N."/>
            <person name="Jurkevitch E."/>
        </authorList>
    </citation>
    <scope>NUCLEOTIDE SEQUENCE [LARGE SCALE GENOMIC DNA]</scope>
    <source>
        <strain evidence="8 9">JSS</strain>
    </source>
</reference>
<dbReference type="InterPro" id="IPR055210">
    <property type="entry name" value="CtpA/B_N"/>
</dbReference>
<evidence type="ECO:0000313" key="8">
    <source>
        <dbReference type="EMBL" id="AGH94407.1"/>
    </source>
</evidence>
<evidence type="ECO:0000256" key="1">
    <source>
        <dbReference type="ARBA" id="ARBA00009179"/>
    </source>
</evidence>
<dbReference type="GO" id="GO:0006508">
    <property type="term" value="P:proteolysis"/>
    <property type="evidence" value="ECO:0007669"/>
    <property type="project" value="UniProtKB-KW"/>
</dbReference>
<dbReference type="CDD" id="cd06782">
    <property type="entry name" value="cpPDZ_CPP-like"/>
    <property type="match status" value="1"/>
</dbReference>
<evidence type="ECO:0000313" key="9">
    <source>
        <dbReference type="Proteomes" id="UP000012040"/>
    </source>
</evidence>
<evidence type="ECO:0000256" key="5">
    <source>
        <dbReference type="RuleBase" id="RU004404"/>
    </source>
</evidence>
<evidence type="ECO:0000256" key="4">
    <source>
        <dbReference type="ARBA" id="ARBA00022825"/>
    </source>
</evidence>
<dbReference type="PATRIC" id="fig|1184267.3.peg.190"/>
<dbReference type="FunFam" id="2.30.42.10:FF:000063">
    <property type="entry name" value="Peptidase, S41 family"/>
    <property type="match status" value="1"/>
</dbReference>
<dbReference type="GO" id="GO:0007165">
    <property type="term" value="P:signal transduction"/>
    <property type="evidence" value="ECO:0007669"/>
    <property type="project" value="TreeGrafter"/>
</dbReference>
<dbReference type="InterPro" id="IPR041489">
    <property type="entry name" value="PDZ_6"/>
</dbReference>
<dbReference type="NCBIfam" id="TIGR00225">
    <property type="entry name" value="prc"/>
    <property type="match status" value="1"/>
</dbReference>
<protein>
    <submittedName>
        <fullName evidence="8">Carboxyl-terminal protease</fullName>
    </submittedName>
</protein>
<dbReference type="Gene3D" id="3.30.750.44">
    <property type="match status" value="1"/>
</dbReference>
<keyword evidence="4 5" id="KW-0720">Serine protease</keyword>
<dbReference type="FunFam" id="3.90.226.10:FF:000029">
    <property type="entry name" value="Peptidase, S41 family"/>
    <property type="match status" value="1"/>
</dbReference>
<dbReference type="FunFam" id="3.30.750.44:FF:000001">
    <property type="entry name" value="S41 family peptidase"/>
    <property type="match status" value="1"/>
</dbReference>
<dbReference type="SMART" id="SM00245">
    <property type="entry name" value="TSPc"/>
    <property type="match status" value="1"/>
</dbReference>
<dbReference type="STRING" id="1184267.A11Q_187"/>
<dbReference type="HOGENOM" id="CLU_017295_1_2_7"/>
<dbReference type="RefSeq" id="WP_015468897.1">
    <property type="nucleotide sequence ID" value="NC_020813.1"/>
</dbReference>
<dbReference type="InterPro" id="IPR029045">
    <property type="entry name" value="ClpP/crotonase-like_dom_sf"/>
</dbReference>
<evidence type="ECO:0000259" key="7">
    <source>
        <dbReference type="PROSITE" id="PS50106"/>
    </source>
</evidence>
<proteinExistence type="inferred from homology"/>
<keyword evidence="9" id="KW-1185">Reference proteome</keyword>
<keyword evidence="2 5" id="KW-0645">Protease</keyword>
<dbReference type="eggNOG" id="COG0793">
    <property type="taxonomic scope" value="Bacteria"/>
</dbReference>
<dbReference type="GO" id="GO:0030288">
    <property type="term" value="C:outer membrane-bounded periplasmic space"/>
    <property type="evidence" value="ECO:0007669"/>
    <property type="project" value="TreeGrafter"/>
</dbReference>
<organism evidence="8 9">
    <name type="scientific">Pseudobdellovibrio exovorus JSS</name>
    <dbReference type="NCBI Taxonomy" id="1184267"/>
    <lineage>
        <taxon>Bacteria</taxon>
        <taxon>Pseudomonadati</taxon>
        <taxon>Bdellovibrionota</taxon>
        <taxon>Bdellovibrionia</taxon>
        <taxon>Bdellovibrionales</taxon>
        <taxon>Pseudobdellovibrionaceae</taxon>
        <taxon>Pseudobdellovibrio</taxon>
    </lineage>
</organism>
<dbReference type="InterPro" id="IPR001478">
    <property type="entry name" value="PDZ"/>
</dbReference>
<name>M4V4Z2_9BACT</name>
<dbReference type="PANTHER" id="PTHR32060:SF30">
    <property type="entry name" value="CARBOXY-TERMINAL PROCESSING PROTEASE CTPA"/>
    <property type="match status" value="1"/>
</dbReference>
<gene>
    <name evidence="8" type="ORF">A11Q_187</name>
</gene>
<dbReference type="InterPro" id="IPR005151">
    <property type="entry name" value="Tail-specific_protease"/>
</dbReference>
<evidence type="ECO:0000256" key="3">
    <source>
        <dbReference type="ARBA" id="ARBA00022801"/>
    </source>
</evidence>
<dbReference type="PANTHER" id="PTHR32060">
    <property type="entry name" value="TAIL-SPECIFIC PROTEASE"/>
    <property type="match status" value="1"/>
</dbReference>
<dbReference type="SUPFAM" id="SSF50156">
    <property type="entry name" value="PDZ domain-like"/>
    <property type="match status" value="1"/>
</dbReference>
<dbReference type="Gene3D" id="3.90.226.10">
    <property type="entry name" value="2-enoyl-CoA Hydratase, Chain A, domain 1"/>
    <property type="match status" value="1"/>
</dbReference>
<sequence>MNKKPANKKYLRHTLLFVLVAVVFLGGKPVWTMAEDRYAELQNFSRILALIQQYYVDEVDTKKLVTGAIKGMLRELDPHTSYMPPDAYKDFESETAGEFGGIGIEISIQNNVLTIISPIEDTPAWNAGIKPGDKIVAINGQSTKGYSLVEASSALKGKNGEKITLSIVRDNLDKPMDIVITRGRVKIRSVKSTDLGHGYLYVKITSFIENTSSDLQKTLTDYKKKNKNIQGILLDLRRNPGGLLDQAVKVSDLFLNEGVIVSTIGRDPKNKEVVSASKNAPFADVPIVILMNGYSASASEIVAGALQDNKRAVVVGERSFGKGSVQSAIRLSDGSGLKLTVARYYTPSGVSIQSEGITPDIEIQDVDAELFAKSIRTGSVSRERDISGHLKGEKEKQDEQSGGSSGSSAVAWWQEIGGKKESDLTEKEKLFKSDYQAFQAFSYLQAWKTIKDLKTN</sequence>
<feature type="region of interest" description="Disordered" evidence="6">
    <location>
        <begin position="383"/>
        <end position="409"/>
    </location>
</feature>
<keyword evidence="3 5" id="KW-0378">Hydrolase</keyword>
<dbReference type="InterPro" id="IPR004447">
    <property type="entry name" value="Peptidase_S41A"/>
</dbReference>
<dbReference type="Pfam" id="PF03572">
    <property type="entry name" value="Peptidase_S41"/>
    <property type="match status" value="1"/>
</dbReference>
<comment type="similarity">
    <text evidence="1 5">Belongs to the peptidase S41A family.</text>
</comment>
<dbReference type="KEGG" id="bex:A11Q_187"/>